<evidence type="ECO:0000256" key="1">
    <source>
        <dbReference type="SAM" id="Phobius"/>
    </source>
</evidence>
<sequence length="81" mass="9615">MQRYNPDAPSEEWGWHGSWREFAPKGSRVMLWIGVAMMFVMLIGNHKSRVEDYYLIGIGLLMALWLLHTEVKIRKQRKTRP</sequence>
<keyword evidence="3" id="KW-1185">Reference proteome</keyword>
<reference evidence="2 3" key="1">
    <citation type="submission" date="2018-11" db="EMBL/GenBank/DDBJ databases">
        <authorList>
            <person name="Da X."/>
        </authorList>
    </citation>
    <scope>NUCLEOTIDE SEQUENCE [LARGE SCALE GENOMIC DNA]</scope>
    <source>
        <strain evidence="2 3">S14-144</strain>
    </source>
</reference>
<dbReference type="EMBL" id="CP034170">
    <property type="protein sequence ID" value="AZI59495.1"/>
    <property type="molecule type" value="Genomic_DNA"/>
</dbReference>
<accession>A0A3G8ZRQ0</accession>
<dbReference type="KEGG" id="nak:EH165_08155"/>
<evidence type="ECO:0000313" key="3">
    <source>
        <dbReference type="Proteomes" id="UP000268084"/>
    </source>
</evidence>
<keyword evidence="1" id="KW-1133">Transmembrane helix</keyword>
<dbReference type="OrthoDB" id="3401220at2"/>
<proteinExistence type="predicted"/>
<keyword evidence="1" id="KW-0812">Transmembrane</keyword>
<feature type="transmembrane region" description="Helical" evidence="1">
    <location>
        <begin position="29"/>
        <end position="47"/>
    </location>
</feature>
<dbReference type="InterPro" id="IPR024341">
    <property type="entry name" value="DUF2631"/>
</dbReference>
<organism evidence="2 3">
    <name type="scientific">Nakamurella antarctica</name>
    <dbReference type="NCBI Taxonomy" id="1902245"/>
    <lineage>
        <taxon>Bacteria</taxon>
        <taxon>Bacillati</taxon>
        <taxon>Actinomycetota</taxon>
        <taxon>Actinomycetes</taxon>
        <taxon>Nakamurellales</taxon>
        <taxon>Nakamurellaceae</taxon>
        <taxon>Nakamurella</taxon>
    </lineage>
</organism>
<keyword evidence="1" id="KW-0472">Membrane</keyword>
<name>A0A3G8ZRQ0_9ACTN</name>
<reference evidence="2 3" key="2">
    <citation type="submission" date="2018-12" db="EMBL/GenBank/DDBJ databases">
        <title>Nakamurella antarcticus sp. nov., isolated from Antarctica South Shetland Islands soil.</title>
        <authorList>
            <person name="Peng F."/>
        </authorList>
    </citation>
    <scope>NUCLEOTIDE SEQUENCE [LARGE SCALE GENOMIC DNA]</scope>
    <source>
        <strain evidence="2 3">S14-144</strain>
    </source>
</reference>
<evidence type="ECO:0000313" key="2">
    <source>
        <dbReference type="EMBL" id="AZI59495.1"/>
    </source>
</evidence>
<dbReference type="Pfam" id="PF10939">
    <property type="entry name" value="DUF2631"/>
    <property type="match status" value="1"/>
</dbReference>
<gene>
    <name evidence="2" type="ORF">EH165_08155</name>
</gene>
<feature type="transmembrane region" description="Helical" evidence="1">
    <location>
        <begin position="53"/>
        <end position="71"/>
    </location>
</feature>
<protein>
    <submittedName>
        <fullName evidence="2">DUF2631 domain-containing protein</fullName>
    </submittedName>
</protein>
<dbReference type="AlphaFoldDB" id="A0A3G8ZRQ0"/>
<dbReference type="Proteomes" id="UP000268084">
    <property type="component" value="Chromosome"/>
</dbReference>